<feature type="transmembrane region" description="Helical" evidence="1">
    <location>
        <begin position="26"/>
        <end position="45"/>
    </location>
</feature>
<organism evidence="2">
    <name type="scientific">marine sediment metagenome</name>
    <dbReference type="NCBI Taxonomy" id="412755"/>
    <lineage>
        <taxon>unclassified sequences</taxon>
        <taxon>metagenomes</taxon>
        <taxon>ecological metagenomes</taxon>
    </lineage>
</organism>
<dbReference type="AlphaFoldDB" id="A0A0F9RMB7"/>
<accession>A0A0F9RMB7</accession>
<dbReference type="EMBL" id="LAZR01003429">
    <property type="protein sequence ID" value="KKN18418.1"/>
    <property type="molecule type" value="Genomic_DNA"/>
</dbReference>
<sequence length="169" mass="18321">MRCIFLMYLKKNHHGKALPSKQKGSLIIVSLVIIVALLALGLALVKVLSGASQQNTIEYYGARAFMAAQSGLESGLTQLFPINSSVQSCASVKTNLTFQTAYLANCNVLVSCDEYIDLPDSSTTNGLVNIYYLQSSATCAAINCPVGNDCRKDYWETQRTLSVEAKTLP</sequence>
<evidence type="ECO:0000313" key="2">
    <source>
        <dbReference type="EMBL" id="KKN18418.1"/>
    </source>
</evidence>
<keyword evidence="1" id="KW-1133">Transmembrane helix</keyword>
<evidence type="ECO:0000256" key="1">
    <source>
        <dbReference type="SAM" id="Phobius"/>
    </source>
</evidence>
<keyword evidence="1" id="KW-0812">Transmembrane</keyword>
<evidence type="ECO:0008006" key="3">
    <source>
        <dbReference type="Google" id="ProtNLM"/>
    </source>
</evidence>
<keyword evidence="1" id="KW-0472">Membrane</keyword>
<protein>
    <recommendedName>
        <fullName evidence="3">Type 4 fimbrial biogenesis protein PilX N-terminal domain-containing protein</fullName>
    </recommendedName>
</protein>
<comment type="caution">
    <text evidence="2">The sequence shown here is derived from an EMBL/GenBank/DDBJ whole genome shotgun (WGS) entry which is preliminary data.</text>
</comment>
<reference evidence="2" key="1">
    <citation type="journal article" date="2015" name="Nature">
        <title>Complex archaea that bridge the gap between prokaryotes and eukaryotes.</title>
        <authorList>
            <person name="Spang A."/>
            <person name="Saw J.H."/>
            <person name="Jorgensen S.L."/>
            <person name="Zaremba-Niedzwiedzka K."/>
            <person name="Martijn J."/>
            <person name="Lind A.E."/>
            <person name="van Eijk R."/>
            <person name="Schleper C."/>
            <person name="Guy L."/>
            <person name="Ettema T.J."/>
        </authorList>
    </citation>
    <scope>NUCLEOTIDE SEQUENCE</scope>
</reference>
<proteinExistence type="predicted"/>
<name>A0A0F9RMB7_9ZZZZ</name>
<gene>
    <name evidence="2" type="ORF">LCGC14_0955980</name>
</gene>